<evidence type="ECO:0000256" key="8">
    <source>
        <dbReference type="ARBA" id="ARBA00023018"/>
    </source>
</evidence>
<dbReference type="InterPro" id="IPR026765">
    <property type="entry name" value="Tmem163"/>
</dbReference>
<keyword evidence="8" id="KW-0770">Synapse</keyword>
<dbReference type="GO" id="GO:0008324">
    <property type="term" value="F:monoatomic cation transmembrane transporter activity"/>
    <property type="evidence" value="ECO:0007669"/>
    <property type="project" value="InterPro"/>
</dbReference>
<dbReference type="Proteomes" id="UP000182409">
    <property type="component" value="Unassembled WGS sequence"/>
</dbReference>
<accession>A0A1H4W7P9</accession>
<keyword evidence="6" id="KW-0862">Zinc</keyword>
<keyword evidence="4 11" id="KW-0812">Transmembrane</keyword>
<dbReference type="Gene3D" id="1.20.1510.10">
    <property type="entry name" value="Cation efflux protein transmembrane domain"/>
    <property type="match status" value="1"/>
</dbReference>
<dbReference type="AlphaFoldDB" id="A0A1H4W7P9"/>
<feature type="transmembrane region" description="Helical" evidence="11">
    <location>
        <begin position="110"/>
        <end position="131"/>
    </location>
</feature>
<dbReference type="PANTHER" id="PTHR31937:SF2">
    <property type="entry name" value="TRANSMEMBRANE PROTEIN 163"/>
    <property type="match status" value="1"/>
</dbReference>
<feature type="transmembrane region" description="Helical" evidence="11">
    <location>
        <begin position="76"/>
        <end position="98"/>
    </location>
</feature>
<evidence type="ECO:0000256" key="9">
    <source>
        <dbReference type="ARBA" id="ARBA00023136"/>
    </source>
</evidence>
<evidence type="ECO:0000256" key="7">
    <source>
        <dbReference type="ARBA" id="ARBA00022989"/>
    </source>
</evidence>
<dbReference type="GO" id="GO:0016020">
    <property type="term" value="C:membrane"/>
    <property type="evidence" value="ECO:0007669"/>
    <property type="project" value="InterPro"/>
</dbReference>
<dbReference type="GO" id="GO:0031410">
    <property type="term" value="C:cytoplasmic vesicle"/>
    <property type="evidence" value="ECO:0007669"/>
    <property type="project" value="UniProtKB-KW"/>
</dbReference>
<comment type="subcellular location">
    <subcellularLocation>
        <location evidence="2">Cytoplasmic vesicle</location>
        <location evidence="2">Secretory vesicle</location>
        <location evidence="2">Synaptic vesicle membrane</location>
        <topology evidence="2">Multi-pass membrane protein</topology>
    </subcellularLocation>
    <subcellularLocation>
        <location evidence="1">Early endosome membrane</location>
    </subcellularLocation>
</comment>
<feature type="domain" description="Cation efflux protein transmembrane" evidence="12">
    <location>
        <begin position="74"/>
        <end position="193"/>
    </location>
</feature>
<evidence type="ECO:0000256" key="10">
    <source>
        <dbReference type="ARBA" id="ARBA00023329"/>
    </source>
</evidence>
<gene>
    <name evidence="13" type="ORF">SAMN05443244_4048</name>
</gene>
<dbReference type="EMBL" id="FNSD01000002">
    <property type="protein sequence ID" value="SEC88768.1"/>
    <property type="molecule type" value="Genomic_DNA"/>
</dbReference>
<evidence type="ECO:0000256" key="2">
    <source>
        <dbReference type="ARBA" id="ARBA00004644"/>
    </source>
</evidence>
<evidence type="ECO:0000256" key="5">
    <source>
        <dbReference type="ARBA" id="ARBA00022753"/>
    </source>
</evidence>
<evidence type="ECO:0000313" key="13">
    <source>
        <dbReference type="EMBL" id="SEC88768.1"/>
    </source>
</evidence>
<sequence length="202" mass="21225">MEQVLTNTSKQQASTVRMLQLVTIGWMCVELSVALFAGIRARSVALTAFGADSGIELLSAFVVLQRFASGSISERLAARISAALLYVLAAYIVVTSALSLVSTPLQPEPTVLGIGLLVVAAIIMPLLGRAKKKLAAETGSRALSADAAQSNICAYMSWIALAGLLVNFFFNLAWADSVAALLLLPIVLKEASEASKGEVCHC</sequence>
<feature type="transmembrane region" description="Helical" evidence="11">
    <location>
        <begin position="45"/>
        <end position="64"/>
    </location>
</feature>
<proteinExistence type="inferred from homology"/>
<evidence type="ECO:0000256" key="3">
    <source>
        <dbReference type="ARBA" id="ARBA00008731"/>
    </source>
</evidence>
<name>A0A1H4W7P9_9BACT</name>
<dbReference type="InterPro" id="IPR058533">
    <property type="entry name" value="Cation_efflux_TM"/>
</dbReference>
<evidence type="ECO:0000259" key="12">
    <source>
        <dbReference type="Pfam" id="PF01545"/>
    </source>
</evidence>
<feature type="transmembrane region" description="Helical" evidence="11">
    <location>
        <begin position="21"/>
        <end position="39"/>
    </location>
</feature>
<evidence type="ECO:0000256" key="6">
    <source>
        <dbReference type="ARBA" id="ARBA00022833"/>
    </source>
</evidence>
<feature type="transmembrane region" description="Helical" evidence="11">
    <location>
        <begin position="152"/>
        <end position="174"/>
    </location>
</feature>
<organism evidence="13 14">
    <name type="scientific">Terriglobus roseus</name>
    <dbReference type="NCBI Taxonomy" id="392734"/>
    <lineage>
        <taxon>Bacteria</taxon>
        <taxon>Pseudomonadati</taxon>
        <taxon>Acidobacteriota</taxon>
        <taxon>Terriglobia</taxon>
        <taxon>Terriglobales</taxon>
        <taxon>Acidobacteriaceae</taxon>
        <taxon>Terriglobus</taxon>
    </lineage>
</organism>
<dbReference type="PANTHER" id="PTHR31937">
    <property type="entry name" value="TRANSMEMBRANE PROTEIN 163"/>
    <property type="match status" value="1"/>
</dbReference>
<keyword evidence="5" id="KW-0967">Endosome</keyword>
<dbReference type="InterPro" id="IPR027469">
    <property type="entry name" value="Cation_efflux_TMD_sf"/>
</dbReference>
<evidence type="ECO:0000256" key="4">
    <source>
        <dbReference type="ARBA" id="ARBA00022692"/>
    </source>
</evidence>
<reference evidence="13 14" key="1">
    <citation type="submission" date="2016-10" db="EMBL/GenBank/DDBJ databases">
        <authorList>
            <person name="de Groot N.N."/>
        </authorList>
    </citation>
    <scope>NUCLEOTIDE SEQUENCE [LARGE SCALE GENOMIC DNA]</scope>
    <source>
        <strain evidence="13 14">AB35.6</strain>
    </source>
</reference>
<dbReference type="Pfam" id="PF01545">
    <property type="entry name" value="Cation_efflux"/>
    <property type="match status" value="1"/>
</dbReference>
<evidence type="ECO:0000313" key="14">
    <source>
        <dbReference type="Proteomes" id="UP000182409"/>
    </source>
</evidence>
<keyword evidence="9 11" id="KW-0472">Membrane</keyword>
<keyword evidence="10" id="KW-0968">Cytoplasmic vesicle</keyword>
<protein>
    <submittedName>
        <fullName evidence="13">Cation efflux family protein</fullName>
    </submittedName>
</protein>
<evidence type="ECO:0000256" key="11">
    <source>
        <dbReference type="SAM" id="Phobius"/>
    </source>
</evidence>
<evidence type="ECO:0000256" key="1">
    <source>
        <dbReference type="ARBA" id="ARBA00004146"/>
    </source>
</evidence>
<dbReference type="SUPFAM" id="SSF161111">
    <property type="entry name" value="Cation efflux protein transmembrane domain-like"/>
    <property type="match status" value="1"/>
</dbReference>
<keyword evidence="7 11" id="KW-1133">Transmembrane helix</keyword>
<comment type="similarity">
    <text evidence="3">Belongs to the TMEM163 family.</text>
</comment>